<protein>
    <recommendedName>
        <fullName evidence="3">ImmA/IrrE family metallo-endopeptidase</fullName>
    </recommendedName>
</protein>
<accession>A0ABW3H4C2</accession>
<dbReference type="RefSeq" id="WP_264943115.1">
    <property type="nucleotide sequence ID" value="NZ_JAPDRA010000002.1"/>
</dbReference>
<evidence type="ECO:0000313" key="1">
    <source>
        <dbReference type="EMBL" id="MFD0946094.1"/>
    </source>
</evidence>
<name>A0ABW3H4C2_9SPHN</name>
<evidence type="ECO:0000313" key="2">
    <source>
        <dbReference type="Proteomes" id="UP001596977"/>
    </source>
</evidence>
<keyword evidence="2" id="KW-1185">Reference proteome</keyword>
<dbReference type="EMBL" id="JBHTJG010000002">
    <property type="protein sequence ID" value="MFD0946094.1"/>
    <property type="molecule type" value="Genomic_DNA"/>
</dbReference>
<sequence length="200" mass="22376">MKAADLIKAFEGRTTLPIDVNDVLAVLRDGGHDDDVEFIGADLDPDILQGAIKIWHDRGGVYGGDPKRMVNIYYHRGHSKDWQRMICCKELFHTVDPAWAQTADPEAIDRLAEEIGLPPEMQDPLKEGIETNLDRLAEWRALAILMPLEARSVLKPYYDSKVLSLADIARQADIPTKYAGLVMHGSWEQIYAALTRPGAI</sequence>
<evidence type="ECO:0008006" key="3">
    <source>
        <dbReference type="Google" id="ProtNLM"/>
    </source>
</evidence>
<proteinExistence type="predicted"/>
<gene>
    <name evidence="1" type="ORF">ACFQ1E_07085</name>
</gene>
<reference evidence="2" key="1">
    <citation type="journal article" date="2019" name="Int. J. Syst. Evol. Microbiol.">
        <title>The Global Catalogue of Microorganisms (GCM) 10K type strain sequencing project: providing services to taxonomists for standard genome sequencing and annotation.</title>
        <authorList>
            <consortium name="The Broad Institute Genomics Platform"/>
            <consortium name="The Broad Institute Genome Sequencing Center for Infectious Disease"/>
            <person name="Wu L."/>
            <person name="Ma J."/>
        </authorList>
    </citation>
    <scope>NUCLEOTIDE SEQUENCE [LARGE SCALE GENOMIC DNA]</scope>
    <source>
        <strain evidence="2">CCUG 62982</strain>
    </source>
</reference>
<dbReference type="Proteomes" id="UP001596977">
    <property type="component" value="Unassembled WGS sequence"/>
</dbReference>
<organism evidence="1 2">
    <name type="scientific">Sphingomonas canadensis</name>
    <dbReference type="NCBI Taxonomy" id="1219257"/>
    <lineage>
        <taxon>Bacteria</taxon>
        <taxon>Pseudomonadati</taxon>
        <taxon>Pseudomonadota</taxon>
        <taxon>Alphaproteobacteria</taxon>
        <taxon>Sphingomonadales</taxon>
        <taxon>Sphingomonadaceae</taxon>
        <taxon>Sphingomonas</taxon>
    </lineage>
</organism>
<comment type="caution">
    <text evidence="1">The sequence shown here is derived from an EMBL/GenBank/DDBJ whole genome shotgun (WGS) entry which is preliminary data.</text>
</comment>